<dbReference type="EMBL" id="JAGRQC010000002">
    <property type="protein sequence ID" value="MBR0552284.1"/>
    <property type="molecule type" value="Genomic_DNA"/>
</dbReference>
<evidence type="ECO:0000256" key="1">
    <source>
        <dbReference type="SAM" id="Phobius"/>
    </source>
</evidence>
<feature type="transmembrane region" description="Helical" evidence="1">
    <location>
        <begin position="42"/>
        <end position="61"/>
    </location>
</feature>
<feature type="transmembrane region" description="Helical" evidence="1">
    <location>
        <begin position="73"/>
        <end position="94"/>
    </location>
</feature>
<evidence type="ECO:0000313" key="3">
    <source>
        <dbReference type="Proteomes" id="UP000676996"/>
    </source>
</evidence>
<feature type="transmembrane region" description="Helical" evidence="1">
    <location>
        <begin position="17"/>
        <end position="36"/>
    </location>
</feature>
<sequence>MTVQATKHVPRWPVWRIASWSAVAMILLLPLVAMQFTREVDWTPLDFVAAAVLLGGGVLALERVMRIVRRPRMRAIAALAILGTVALLWAQGAVGIV</sequence>
<gene>
    <name evidence="2" type="ORF">J7S20_07190</name>
</gene>
<accession>A0A8T4IEK9</accession>
<protein>
    <submittedName>
        <fullName evidence="2">Uncharacterized protein</fullName>
    </submittedName>
</protein>
<organism evidence="2 3">
    <name type="scientific">Stakelama marina</name>
    <dbReference type="NCBI Taxonomy" id="2826939"/>
    <lineage>
        <taxon>Bacteria</taxon>
        <taxon>Pseudomonadati</taxon>
        <taxon>Pseudomonadota</taxon>
        <taxon>Alphaproteobacteria</taxon>
        <taxon>Sphingomonadales</taxon>
        <taxon>Sphingomonadaceae</taxon>
        <taxon>Stakelama</taxon>
    </lineage>
</organism>
<keyword evidence="1" id="KW-1133">Transmembrane helix</keyword>
<evidence type="ECO:0000313" key="2">
    <source>
        <dbReference type="EMBL" id="MBR0552284.1"/>
    </source>
</evidence>
<name>A0A8T4IEK9_9SPHN</name>
<keyword evidence="3" id="KW-1185">Reference proteome</keyword>
<proteinExistence type="predicted"/>
<dbReference type="Proteomes" id="UP000676996">
    <property type="component" value="Unassembled WGS sequence"/>
</dbReference>
<keyword evidence="1" id="KW-0812">Transmembrane</keyword>
<reference evidence="2" key="1">
    <citation type="submission" date="2021-04" db="EMBL/GenBank/DDBJ databases">
        <title>Ouciella asimina sp. nov., isolated from the surface seawater in the hydrothermal field of Okinawa Trough.</title>
        <authorList>
            <person name="Shuang W."/>
        </authorList>
    </citation>
    <scope>NUCLEOTIDE SEQUENCE</scope>
    <source>
        <strain evidence="2">LXI357</strain>
    </source>
</reference>
<keyword evidence="1" id="KW-0472">Membrane</keyword>
<dbReference type="AlphaFoldDB" id="A0A8T4IEK9"/>
<comment type="caution">
    <text evidence="2">The sequence shown here is derived from an EMBL/GenBank/DDBJ whole genome shotgun (WGS) entry which is preliminary data.</text>
</comment>